<dbReference type="PANTHER" id="PTHR33202">
    <property type="entry name" value="ZINC UPTAKE REGULATION PROTEIN"/>
    <property type="match status" value="1"/>
</dbReference>
<dbReference type="InterPro" id="IPR002481">
    <property type="entry name" value="FUR"/>
</dbReference>
<evidence type="ECO:0000256" key="12">
    <source>
        <dbReference type="RuleBase" id="RU364037"/>
    </source>
</evidence>
<evidence type="ECO:0000256" key="1">
    <source>
        <dbReference type="ARBA" id="ARBA00004496"/>
    </source>
</evidence>
<dbReference type="AlphaFoldDB" id="A0A7C5N335"/>
<dbReference type="FunFam" id="1.10.10.10:FF:000007">
    <property type="entry name" value="Ferric uptake regulation protein"/>
    <property type="match status" value="1"/>
</dbReference>
<comment type="subcellular location">
    <subcellularLocation>
        <location evidence="1 12">Cytoplasm</location>
    </subcellularLocation>
</comment>
<evidence type="ECO:0000256" key="6">
    <source>
        <dbReference type="ARBA" id="ARBA00022723"/>
    </source>
</evidence>
<sequence>MDSVRQLLDSAGIYATPQRLAIGEVLFVGPQHLTADEIYDRVRSRNGGVSRATVYNTLNLFTEKGLLREIFVDAACAFYDTNTRPHYHLYNVDTGELQDMEDDHILEHFARSLPAGTRLKGVDVVVRVGNHG</sequence>
<proteinExistence type="inferred from homology"/>
<evidence type="ECO:0000256" key="7">
    <source>
        <dbReference type="ARBA" id="ARBA00022833"/>
    </source>
</evidence>
<dbReference type="GO" id="GO:0005737">
    <property type="term" value="C:cytoplasm"/>
    <property type="evidence" value="ECO:0007669"/>
    <property type="project" value="UniProtKB-SubCell"/>
</dbReference>
<comment type="similarity">
    <text evidence="2 12">Belongs to the Fur family.</text>
</comment>
<evidence type="ECO:0000313" key="13">
    <source>
        <dbReference type="EMBL" id="HHH13463.1"/>
    </source>
</evidence>
<evidence type="ECO:0000256" key="10">
    <source>
        <dbReference type="ARBA" id="ARBA00023163"/>
    </source>
</evidence>
<dbReference type="GO" id="GO:0045892">
    <property type="term" value="P:negative regulation of DNA-templated transcription"/>
    <property type="evidence" value="ECO:0007669"/>
    <property type="project" value="TreeGrafter"/>
</dbReference>
<evidence type="ECO:0000256" key="5">
    <source>
        <dbReference type="ARBA" id="ARBA00022491"/>
    </source>
</evidence>
<evidence type="ECO:0000256" key="2">
    <source>
        <dbReference type="ARBA" id="ARBA00007957"/>
    </source>
</evidence>
<evidence type="ECO:0000256" key="11">
    <source>
        <dbReference type="PIRSR" id="PIRSR602481-2"/>
    </source>
</evidence>
<comment type="caution">
    <text evidence="13">The sequence shown here is derived from an EMBL/GenBank/DDBJ whole genome shotgun (WGS) entry which is preliminary data.</text>
</comment>
<gene>
    <name evidence="12" type="primary">fur</name>
    <name evidence="13" type="ORF">ENJ98_04440</name>
</gene>
<dbReference type="PANTHER" id="PTHR33202:SF7">
    <property type="entry name" value="FERRIC UPTAKE REGULATION PROTEIN"/>
    <property type="match status" value="1"/>
</dbReference>
<keyword evidence="5 12" id="KW-0678">Repressor</keyword>
<organism evidence="13">
    <name type="scientific">Thiolapillus brandeum</name>
    <dbReference type="NCBI Taxonomy" id="1076588"/>
    <lineage>
        <taxon>Bacteria</taxon>
        <taxon>Pseudomonadati</taxon>
        <taxon>Pseudomonadota</taxon>
        <taxon>Gammaproteobacteria</taxon>
        <taxon>Chromatiales</taxon>
        <taxon>Sedimenticolaceae</taxon>
        <taxon>Thiolapillus</taxon>
    </lineage>
</organism>
<reference evidence="13" key="1">
    <citation type="journal article" date="2020" name="mSystems">
        <title>Genome- and Community-Level Interaction Insights into Carbon Utilization and Element Cycling Functions of Hydrothermarchaeota in Hydrothermal Sediment.</title>
        <authorList>
            <person name="Zhou Z."/>
            <person name="Liu Y."/>
            <person name="Xu W."/>
            <person name="Pan J."/>
            <person name="Luo Z.H."/>
            <person name="Li M."/>
        </authorList>
    </citation>
    <scope>NUCLEOTIDE SEQUENCE [LARGE SCALE GENOMIC DNA]</scope>
    <source>
        <strain evidence="13">HyVt-535</strain>
    </source>
</reference>
<keyword evidence="4 12" id="KW-0963">Cytoplasm</keyword>
<keyword evidence="11 12" id="KW-0408">Iron</keyword>
<evidence type="ECO:0000256" key="3">
    <source>
        <dbReference type="ARBA" id="ARBA00020910"/>
    </source>
</evidence>
<dbReference type="CDD" id="cd07153">
    <property type="entry name" value="Fur_like"/>
    <property type="match status" value="1"/>
</dbReference>
<dbReference type="GO" id="GO:1900376">
    <property type="term" value="P:regulation of secondary metabolite biosynthetic process"/>
    <property type="evidence" value="ECO:0007669"/>
    <property type="project" value="TreeGrafter"/>
</dbReference>
<feature type="binding site" evidence="11">
    <location>
        <position position="107"/>
    </location>
    <ligand>
        <name>Fe cation</name>
        <dbReference type="ChEBI" id="CHEBI:24875"/>
    </ligand>
</feature>
<dbReference type="GO" id="GO:0008270">
    <property type="term" value="F:zinc ion binding"/>
    <property type="evidence" value="ECO:0007669"/>
    <property type="project" value="TreeGrafter"/>
</dbReference>
<dbReference type="GO" id="GO:0000976">
    <property type="term" value="F:transcription cis-regulatory region binding"/>
    <property type="evidence" value="ECO:0007669"/>
    <property type="project" value="TreeGrafter"/>
</dbReference>
<dbReference type="Pfam" id="PF01475">
    <property type="entry name" value="FUR"/>
    <property type="match status" value="1"/>
</dbReference>
<accession>A0A7C5N335</accession>
<keyword evidence="6 11" id="KW-0479">Metal-binding</keyword>
<dbReference type="Gene3D" id="1.10.10.10">
    <property type="entry name" value="Winged helix-like DNA-binding domain superfamily/Winged helix DNA-binding domain"/>
    <property type="match status" value="1"/>
</dbReference>
<keyword evidence="9 12" id="KW-0238">DNA-binding</keyword>
<dbReference type="Proteomes" id="UP000886100">
    <property type="component" value="Unassembled WGS sequence"/>
</dbReference>
<dbReference type="EMBL" id="DROM01000271">
    <property type="protein sequence ID" value="HHH13463.1"/>
    <property type="molecule type" value="Genomic_DNA"/>
</dbReference>
<dbReference type="GO" id="GO:0003700">
    <property type="term" value="F:DNA-binding transcription factor activity"/>
    <property type="evidence" value="ECO:0007669"/>
    <property type="project" value="UniProtKB-UniRule"/>
</dbReference>
<evidence type="ECO:0000256" key="4">
    <source>
        <dbReference type="ARBA" id="ARBA00022490"/>
    </source>
</evidence>
<dbReference type="SUPFAM" id="SSF46785">
    <property type="entry name" value="Winged helix' DNA-binding domain"/>
    <property type="match status" value="1"/>
</dbReference>
<protein>
    <recommendedName>
        <fullName evidence="3 12">Ferric uptake regulation protein</fullName>
    </recommendedName>
</protein>
<comment type="subunit">
    <text evidence="12">Homodimer.</text>
</comment>
<keyword evidence="10 12" id="KW-0804">Transcription</keyword>
<keyword evidence="7 12" id="KW-0862">Zinc</keyword>
<evidence type="ECO:0000256" key="9">
    <source>
        <dbReference type="ARBA" id="ARBA00023125"/>
    </source>
</evidence>
<comment type="cofactor">
    <cofactor evidence="11">
        <name>Mn(2+)</name>
        <dbReference type="ChEBI" id="CHEBI:29035"/>
    </cofactor>
    <cofactor evidence="11">
        <name>Fe(2+)</name>
        <dbReference type="ChEBI" id="CHEBI:29033"/>
    </cofactor>
    <text evidence="11">Binds 1 Mn(2+) or Fe(2+) ion per subunit.</text>
</comment>
<keyword evidence="8 12" id="KW-0805">Transcription regulation</keyword>
<dbReference type="InterPro" id="IPR036388">
    <property type="entry name" value="WH-like_DNA-bd_sf"/>
</dbReference>
<name>A0A7C5N335_9GAMM</name>
<evidence type="ECO:0000256" key="8">
    <source>
        <dbReference type="ARBA" id="ARBA00023015"/>
    </source>
</evidence>
<dbReference type="InterPro" id="IPR036390">
    <property type="entry name" value="WH_DNA-bd_sf"/>
</dbReference>